<dbReference type="Pfam" id="PF11392">
    <property type="entry name" value="AllH"/>
    <property type="match status" value="2"/>
</dbReference>
<name>A0ABY8QW51_9MICO</name>
<sequence length="395" mass="40424">MDTLPVDCADSVPAAFSSRLRQLVDRQASARVVVTSRNAAYARTAGREVFAIVNGRAYPPSKSIVLPGSADVSMLYPAGTRVRFVPSAESDGVAGAGMVGGGFAGAGWVNGSNGRPGSGLFSSMVRVDSWWQPQSIRRGDVDQRAADRLRRLVDARAPEFCLAGFESAALDIVRRQIGIAADYWASGHVDGCRSALLTLLGLGPGSTPAGDDAVAGFLLGLRAFAASPASPASPTCEAHPASSTYPTYDAHPVCPVGGTSVLGSTPATHVMRASTSGAAGATKPSVISPFDSLGAEVAEAAADRTTIVSAGLLHEASQGYCAPELIRAVETLTAGTLTPRTLTAESTRRDTDAAFERLLSIGHTSGLATALGLLAIAEKALSNQPGPYATPATCA</sequence>
<reference evidence="1 2" key="1">
    <citation type="submission" date="2023-05" db="EMBL/GenBank/DDBJ databases">
        <title>Lithophilousrod everest ZFBP1038 complete genpme.</title>
        <authorList>
            <person name="Tian M."/>
        </authorList>
    </citation>
    <scope>NUCLEOTIDE SEQUENCE [LARGE SCALE GENOMIC DNA]</scope>
    <source>
        <strain evidence="1 2">ZFBP1038</strain>
    </source>
</reference>
<organism evidence="1 2">
    <name type="scientific">Saxibacter everestensis</name>
    <dbReference type="NCBI Taxonomy" id="2909229"/>
    <lineage>
        <taxon>Bacteria</taxon>
        <taxon>Bacillati</taxon>
        <taxon>Actinomycetota</taxon>
        <taxon>Actinomycetes</taxon>
        <taxon>Micrococcales</taxon>
        <taxon>Brevibacteriaceae</taxon>
        <taxon>Saxibacter</taxon>
    </lineage>
</organism>
<accession>A0ABY8QW51</accession>
<dbReference type="EMBL" id="CP090958">
    <property type="protein sequence ID" value="WGW12395.1"/>
    <property type="molecule type" value="Genomic_DNA"/>
</dbReference>
<dbReference type="InterPro" id="IPR021530">
    <property type="entry name" value="AllH-like"/>
</dbReference>
<dbReference type="RefSeq" id="WP_349639194.1">
    <property type="nucleotide sequence ID" value="NZ_CP090958.1"/>
</dbReference>
<dbReference type="Proteomes" id="UP001209083">
    <property type="component" value="Chromosome"/>
</dbReference>
<evidence type="ECO:0000313" key="2">
    <source>
        <dbReference type="Proteomes" id="UP001209083"/>
    </source>
</evidence>
<gene>
    <name evidence="1" type="ORF">LWF01_01090</name>
</gene>
<evidence type="ECO:0000313" key="1">
    <source>
        <dbReference type="EMBL" id="WGW12395.1"/>
    </source>
</evidence>
<protein>
    <submittedName>
        <fullName evidence="1">DUF2877 domain-containing protein</fullName>
    </submittedName>
</protein>
<keyword evidence="2" id="KW-1185">Reference proteome</keyword>
<proteinExistence type="predicted"/>